<evidence type="ECO:0000256" key="6">
    <source>
        <dbReference type="ARBA" id="ARBA00022989"/>
    </source>
</evidence>
<dbReference type="AlphaFoldDB" id="A0A2T4JTQ6"/>
<accession>A0A2T4JTQ6</accession>
<keyword evidence="3" id="KW-0813">Transport</keyword>
<evidence type="ECO:0000256" key="5">
    <source>
        <dbReference type="ARBA" id="ARBA00022692"/>
    </source>
</evidence>
<keyword evidence="4 8" id="KW-1003">Cell membrane</keyword>
<feature type="transmembrane region" description="Helical" evidence="8">
    <location>
        <begin position="76"/>
        <end position="95"/>
    </location>
</feature>
<protein>
    <recommendedName>
        <fullName evidence="8">Probable membrane transporter protein</fullName>
    </recommendedName>
</protein>
<evidence type="ECO:0000256" key="1">
    <source>
        <dbReference type="ARBA" id="ARBA00004651"/>
    </source>
</evidence>
<feature type="transmembrane region" description="Helical" evidence="8">
    <location>
        <begin position="35"/>
        <end position="55"/>
    </location>
</feature>
<dbReference type="EMBL" id="PZKG01000057">
    <property type="protein sequence ID" value="PTE21274.1"/>
    <property type="molecule type" value="Genomic_DNA"/>
</dbReference>
<name>A0A2T4JTQ6_9RHOB</name>
<keyword evidence="7 8" id="KW-0472">Membrane</keyword>
<evidence type="ECO:0000256" key="4">
    <source>
        <dbReference type="ARBA" id="ARBA00022475"/>
    </source>
</evidence>
<dbReference type="InterPro" id="IPR002781">
    <property type="entry name" value="TM_pro_TauE-like"/>
</dbReference>
<keyword evidence="10" id="KW-1185">Reference proteome</keyword>
<dbReference type="RefSeq" id="WP_107664373.1">
    <property type="nucleotide sequence ID" value="NZ_PZKG01000057.1"/>
</dbReference>
<comment type="similarity">
    <text evidence="2 8">Belongs to the 4-toluene sulfonate uptake permease (TSUP) (TC 2.A.102) family.</text>
</comment>
<comment type="subcellular location">
    <subcellularLocation>
        <location evidence="1 8">Cell membrane</location>
        <topology evidence="1 8">Multi-pass membrane protein</topology>
    </subcellularLocation>
</comment>
<proteinExistence type="inferred from homology"/>
<evidence type="ECO:0000256" key="2">
    <source>
        <dbReference type="ARBA" id="ARBA00009142"/>
    </source>
</evidence>
<feature type="transmembrane region" description="Helical" evidence="8">
    <location>
        <begin position="196"/>
        <end position="213"/>
    </location>
</feature>
<organism evidence="9 10">
    <name type="scientific">Cereibacter changlensis JA139</name>
    <dbReference type="NCBI Taxonomy" id="1188249"/>
    <lineage>
        <taxon>Bacteria</taxon>
        <taxon>Pseudomonadati</taxon>
        <taxon>Pseudomonadota</taxon>
        <taxon>Alphaproteobacteria</taxon>
        <taxon>Rhodobacterales</taxon>
        <taxon>Paracoccaceae</taxon>
        <taxon>Cereibacter</taxon>
    </lineage>
</organism>
<comment type="caution">
    <text evidence="9">The sequence shown here is derived from an EMBL/GenBank/DDBJ whole genome shotgun (WGS) entry which is preliminary data.</text>
</comment>
<feature type="transmembrane region" description="Helical" evidence="8">
    <location>
        <begin position="164"/>
        <end position="184"/>
    </location>
</feature>
<dbReference type="PANTHER" id="PTHR30269:SF37">
    <property type="entry name" value="MEMBRANE TRANSPORTER PROTEIN"/>
    <property type="match status" value="1"/>
</dbReference>
<keyword evidence="5 8" id="KW-0812">Transmembrane</keyword>
<dbReference type="Proteomes" id="UP000241010">
    <property type="component" value="Unassembled WGS sequence"/>
</dbReference>
<evidence type="ECO:0000313" key="10">
    <source>
        <dbReference type="Proteomes" id="UP000241010"/>
    </source>
</evidence>
<evidence type="ECO:0000313" key="9">
    <source>
        <dbReference type="EMBL" id="PTE21274.1"/>
    </source>
</evidence>
<evidence type="ECO:0000256" key="3">
    <source>
        <dbReference type="ARBA" id="ARBA00022448"/>
    </source>
</evidence>
<dbReference type="GO" id="GO:0005886">
    <property type="term" value="C:plasma membrane"/>
    <property type="evidence" value="ECO:0007669"/>
    <property type="project" value="UniProtKB-SubCell"/>
</dbReference>
<feature type="transmembrane region" description="Helical" evidence="8">
    <location>
        <begin position="133"/>
        <end position="158"/>
    </location>
</feature>
<keyword evidence="6 8" id="KW-1133">Transmembrane helix</keyword>
<evidence type="ECO:0000256" key="7">
    <source>
        <dbReference type="ARBA" id="ARBA00023136"/>
    </source>
</evidence>
<dbReference type="PANTHER" id="PTHR30269">
    <property type="entry name" value="TRANSMEMBRANE PROTEIN YFCA"/>
    <property type="match status" value="1"/>
</dbReference>
<evidence type="ECO:0000256" key="8">
    <source>
        <dbReference type="RuleBase" id="RU363041"/>
    </source>
</evidence>
<reference evidence="9 10" key="1">
    <citation type="submission" date="2018-03" db="EMBL/GenBank/DDBJ databases">
        <title>Cereibacter changlensis.</title>
        <authorList>
            <person name="Meyer T.E."/>
            <person name="Miller S."/>
            <person name="Lodha T."/>
            <person name="Gandham S."/>
            <person name="Chintalapati S."/>
            <person name="Chintalapati V.R."/>
        </authorList>
    </citation>
    <scope>NUCLEOTIDE SEQUENCE [LARGE SCALE GENOMIC DNA]</scope>
    <source>
        <strain evidence="9 10">JA139</strain>
    </source>
</reference>
<feature type="transmembrane region" description="Helical" evidence="8">
    <location>
        <begin position="101"/>
        <end position="121"/>
    </location>
</feature>
<dbReference type="Pfam" id="PF01925">
    <property type="entry name" value="TauE"/>
    <property type="match status" value="1"/>
</dbReference>
<feature type="transmembrane region" description="Helical" evidence="8">
    <location>
        <begin position="225"/>
        <end position="242"/>
    </location>
</feature>
<gene>
    <name evidence="9" type="ORF">C5F48_13125</name>
</gene>
<sequence>MPFDLSPGTALFLAAAILAAAFVRGYSGFGFAALAISAAGLVTNPVLVVPVVLLCEGLIALQQAHGVRGHIDWRRVGALAAGAAIGVPLGVQVLANVGVDTARAFIALYILAICAVLLTGWRFVRPVGAAPHVGVGIFSGIANGAAVGGLPVAAFFAAQPISAATFRATLIAYFLLLDLWSMPLMWQAGMISGDTLRALVWSLPLAMLGSWLGGRHFLRAEPKDFRRFAIGLLAVLSLAGLAKSVI</sequence>
<dbReference type="OrthoDB" id="7644495at2"/>
<dbReference type="InterPro" id="IPR052017">
    <property type="entry name" value="TSUP"/>
</dbReference>